<dbReference type="Pfam" id="PF02617">
    <property type="entry name" value="ClpS"/>
    <property type="match status" value="1"/>
</dbReference>
<dbReference type="InterPro" id="IPR003769">
    <property type="entry name" value="ClpS_core"/>
</dbReference>
<organism evidence="3 4">
    <name type="scientific">Desulfosoma caldarium</name>
    <dbReference type="NCBI Taxonomy" id="610254"/>
    <lineage>
        <taxon>Bacteria</taxon>
        <taxon>Pseudomonadati</taxon>
        <taxon>Thermodesulfobacteriota</taxon>
        <taxon>Syntrophobacteria</taxon>
        <taxon>Syntrophobacterales</taxon>
        <taxon>Syntrophobacteraceae</taxon>
        <taxon>Desulfosoma</taxon>
    </lineage>
</organism>
<evidence type="ECO:0000313" key="4">
    <source>
        <dbReference type="Proteomes" id="UP000276223"/>
    </source>
</evidence>
<keyword evidence="3" id="KW-0378">Hydrolase</keyword>
<comment type="caution">
    <text evidence="3">The sequence shown here is derived from an EMBL/GenBank/DDBJ whole genome shotgun (WGS) entry which is preliminary data.</text>
</comment>
<sequence>MSEHEPGYRESLESQLEEELLEPPMFKVLLHNDDYTTMEFVVEILEKVFHKSTVEATEIMLHVHRNGVGVCGVYPEEIAETKVEMVHHLARKNGFPLKCTMEQA</sequence>
<accession>A0A3N1UM43</accession>
<dbReference type="PANTHER" id="PTHR33473">
    <property type="entry name" value="ATP-DEPENDENT CLP PROTEASE ADAPTER PROTEIN CLPS1, CHLOROPLASTIC"/>
    <property type="match status" value="1"/>
</dbReference>
<evidence type="ECO:0000313" key="3">
    <source>
        <dbReference type="EMBL" id="ROQ92284.1"/>
    </source>
</evidence>
<dbReference type="OrthoDB" id="9796121at2"/>
<dbReference type="GO" id="GO:0008233">
    <property type="term" value="F:peptidase activity"/>
    <property type="evidence" value="ECO:0007669"/>
    <property type="project" value="UniProtKB-KW"/>
</dbReference>
<dbReference type="PANTHER" id="PTHR33473:SF19">
    <property type="entry name" value="ATP-DEPENDENT CLP PROTEASE ADAPTER PROTEIN CLPS"/>
    <property type="match status" value="1"/>
</dbReference>
<dbReference type="AlphaFoldDB" id="A0A3N1UM43"/>
<comment type="subunit">
    <text evidence="1">Binds to the N-terminal domain of the chaperone ClpA.</text>
</comment>
<dbReference type="SUPFAM" id="SSF54736">
    <property type="entry name" value="ClpS-like"/>
    <property type="match status" value="1"/>
</dbReference>
<dbReference type="EMBL" id="RJVA01000012">
    <property type="protein sequence ID" value="ROQ92284.1"/>
    <property type="molecule type" value="Genomic_DNA"/>
</dbReference>
<name>A0A3N1UM43_9BACT</name>
<dbReference type="HAMAP" id="MF_00302">
    <property type="entry name" value="ClpS"/>
    <property type="match status" value="1"/>
</dbReference>
<evidence type="ECO:0000259" key="2">
    <source>
        <dbReference type="Pfam" id="PF02617"/>
    </source>
</evidence>
<keyword evidence="3" id="KW-0645">Protease</keyword>
<dbReference type="FunFam" id="3.30.1390.10:FF:000002">
    <property type="entry name" value="ATP-dependent Clp protease adapter protein ClpS"/>
    <property type="match status" value="1"/>
</dbReference>
<gene>
    <name evidence="1" type="primary">clpS</name>
    <name evidence="3" type="ORF">EDC27_1987</name>
</gene>
<keyword evidence="4" id="KW-1185">Reference proteome</keyword>
<dbReference type="NCBIfam" id="NF000672">
    <property type="entry name" value="PRK00033.1-5"/>
    <property type="match status" value="1"/>
</dbReference>
<protein>
    <recommendedName>
        <fullName evidence="1">ATP-dependent Clp protease adapter protein ClpS</fullName>
    </recommendedName>
</protein>
<dbReference type="Proteomes" id="UP000276223">
    <property type="component" value="Unassembled WGS sequence"/>
</dbReference>
<proteinExistence type="inferred from homology"/>
<dbReference type="Gene3D" id="3.30.1390.10">
    <property type="match status" value="1"/>
</dbReference>
<comment type="function">
    <text evidence="1">Involved in the modulation of the specificity of the ClpAP-mediated ATP-dependent protein degradation.</text>
</comment>
<evidence type="ECO:0000256" key="1">
    <source>
        <dbReference type="HAMAP-Rule" id="MF_00302"/>
    </source>
</evidence>
<dbReference type="RefSeq" id="WP_123290448.1">
    <property type="nucleotide sequence ID" value="NZ_RJVA01000012.1"/>
</dbReference>
<comment type="similarity">
    <text evidence="1">Belongs to the ClpS family.</text>
</comment>
<dbReference type="GO" id="GO:0030163">
    <property type="term" value="P:protein catabolic process"/>
    <property type="evidence" value="ECO:0007669"/>
    <property type="project" value="InterPro"/>
</dbReference>
<reference evidence="3 4" key="1">
    <citation type="submission" date="2018-11" db="EMBL/GenBank/DDBJ databases">
        <title>Genomic Encyclopedia of Type Strains, Phase IV (KMG-IV): sequencing the most valuable type-strain genomes for metagenomic binning, comparative biology and taxonomic classification.</title>
        <authorList>
            <person name="Goeker M."/>
        </authorList>
    </citation>
    <scope>NUCLEOTIDE SEQUENCE [LARGE SCALE GENOMIC DNA]</scope>
    <source>
        <strain evidence="3 4">DSM 22027</strain>
    </source>
</reference>
<dbReference type="InterPro" id="IPR022935">
    <property type="entry name" value="ClpS"/>
</dbReference>
<dbReference type="GO" id="GO:0006508">
    <property type="term" value="P:proteolysis"/>
    <property type="evidence" value="ECO:0007669"/>
    <property type="project" value="UniProtKB-UniRule"/>
</dbReference>
<dbReference type="InterPro" id="IPR014719">
    <property type="entry name" value="Ribosomal_bL12_C/ClpS-like"/>
</dbReference>
<feature type="domain" description="Adaptor protein ClpS core" evidence="2">
    <location>
        <begin position="22"/>
        <end position="100"/>
    </location>
</feature>